<dbReference type="AlphaFoldDB" id="A0A5P8WDJ3"/>
<reference evidence="1 2" key="1">
    <citation type="submission" date="2019-10" db="EMBL/GenBank/DDBJ databases">
        <title>Genomic and transcriptomic insights into the perfect genentic adaptation of a filamentous nitrogen-fixing cyanobacterium to rice fields.</title>
        <authorList>
            <person name="Chen Z."/>
        </authorList>
    </citation>
    <scope>NUCLEOTIDE SEQUENCE [LARGE SCALE GENOMIC DNA]</scope>
    <source>
        <strain evidence="1">CCNUC1</strain>
    </source>
</reference>
<evidence type="ECO:0000313" key="1">
    <source>
        <dbReference type="EMBL" id="QFS50897.1"/>
    </source>
</evidence>
<gene>
    <name evidence="1" type="ORF">GXM_08391</name>
</gene>
<evidence type="ECO:0000313" key="2">
    <source>
        <dbReference type="Proteomes" id="UP000326678"/>
    </source>
</evidence>
<accession>A0A5P8WDJ3</accession>
<name>A0A5P8WDJ3_9NOSO</name>
<dbReference type="Proteomes" id="UP000326678">
    <property type="component" value="Chromosome Gxm2"/>
</dbReference>
<organism evidence="1 2">
    <name type="scientific">Nostoc sphaeroides CCNUC1</name>
    <dbReference type="NCBI Taxonomy" id="2653204"/>
    <lineage>
        <taxon>Bacteria</taxon>
        <taxon>Bacillati</taxon>
        <taxon>Cyanobacteriota</taxon>
        <taxon>Cyanophyceae</taxon>
        <taxon>Nostocales</taxon>
        <taxon>Nostocaceae</taxon>
        <taxon>Nostoc</taxon>
    </lineage>
</organism>
<dbReference type="KEGG" id="nsh:GXM_08391"/>
<protein>
    <submittedName>
        <fullName evidence="1">Uncharacterized protein</fullName>
    </submittedName>
</protein>
<sequence>MPHRGLNGWNDFRHRIKIGDVYTLNEALGRKLPLSKKVPFDWHYRLQDAKNSTSQTVTLG</sequence>
<keyword evidence="2" id="KW-1185">Reference proteome</keyword>
<proteinExistence type="predicted"/>
<dbReference type="EMBL" id="CP045227">
    <property type="protein sequence ID" value="QFS50897.1"/>
    <property type="molecule type" value="Genomic_DNA"/>
</dbReference>